<gene>
    <name evidence="2" type="ORF">KIL84_010166</name>
</gene>
<comment type="caution">
    <text evidence="2">The sequence shown here is derived from an EMBL/GenBank/DDBJ whole genome shotgun (WGS) entry which is preliminary data.</text>
</comment>
<protein>
    <submittedName>
        <fullName evidence="2">Uncharacterized protein</fullName>
    </submittedName>
</protein>
<evidence type="ECO:0000256" key="1">
    <source>
        <dbReference type="SAM" id="MobiDB-lite"/>
    </source>
</evidence>
<evidence type="ECO:0000313" key="3">
    <source>
        <dbReference type="Proteomes" id="UP000827986"/>
    </source>
</evidence>
<reference evidence="2" key="1">
    <citation type="submission" date="2021-09" db="EMBL/GenBank/DDBJ databases">
        <title>The genome of Mauremys mutica provides insights into the evolution of semi-aquatic lifestyle.</title>
        <authorList>
            <person name="Gong S."/>
            <person name="Gao Y."/>
        </authorList>
    </citation>
    <scope>NUCLEOTIDE SEQUENCE</scope>
    <source>
        <strain evidence="2">MM-2020</strain>
        <tissue evidence="2">Muscle</tissue>
    </source>
</reference>
<sequence>MPFSSPLASQVLLCRRETEREQRGGVGASDFPSKKTPLLGSSVRDYSEAPRASIPGFWPSQVRGVLSLQLSECWRQSASVPTDNGKIRLNLFYTQGHEVPKRRL</sequence>
<proteinExistence type="predicted"/>
<accession>A0A9D4AZJ5</accession>
<dbReference type="Proteomes" id="UP000827986">
    <property type="component" value="Unassembled WGS sequence"/>
</dbReference>
<keyword evidence="3" id="KW-1185">Reference proteome</keyword>
<dbReference type="EMBL" id="JAHDVG010000467">
    <property type="protein sequence ID" value="KAH1182412.1"/>
    <property type="molecule type" value="Genomic_DNA"/>
</dbReference>
<evidence type="ECO:0000313" key="2">
    <source>
        <dbReference type="EMBL" id="KAH1182412.1"/>
    </source>
</evidence>
<name>A0A9D4AZJ5_9SAUR</name>
<feature type="region of interest" description="Disordered" evidence="1">
    <location>
        <begin position="19"/>
        <end position="40"/>
    </location>
</feature>
<dbReference type="AlphaFoldDB" id="A0A9D4AZJ5"/>
<organism evidence="2 3">
    <name type="scientific">Mauremys mutica</name>
    <name type="common">yellowpond turtle</name>
    <dbReference type="NCBI Taxonomy" id="74926"/>
    <lineage>
        <taxon>Eukaryota</taxon>
        <taxon>Metazoa</taxon>
        <taxon>Chordata</taxon>
        <taxon>Craniata</taxon>
        <taxon>Vertebrata</taxon>
        <taxon>Euteleostomi</taxon>
        <taxon>Archelosauria</taxon>
        <taxon>Testudinata</taxon>
        <taxon>Testudines</taxon>
        <taxon>Cryptodira</taxon>
        <taxon>Durocryptodira</taxon>
        <taxon>Testudinoidea</taxon>
        <taxon>Geoemydidae</taxon>
        <taxon>Geoemydinae</taxon>
        <taxon>Mauremys</taxon>
    </lineage>
</organism>